<dbReference type="Pfam" id="PF16053">
    <property type="entry name" value="MRP-S34"/>
    <property type="match status" value="1"/>
</dbReference>
<dbReference type="GO" id="GO:0005739">
    <property type="term" value="C:mitochondrion"/>
    <property type="evidence" value="ECO:0007669"/>
    <property type="project" value="InterPro"/>
</dbReference>
<organism evidence="1">
    <name type="scientific">Amblyomma cajennense</name>
    <name type="common">Cayenne tick</name>
    <name type="synonym">Acarus cajennensis</name>
    <dbReference type="NCBI Taxonomy" id="34607"/>
    <lineage>
        <taxon>Eukaryota</taxon>
        <taxon>Metazoa</taxon>
        <taxon>Ecdysozoa</taxon>
        <taxon>Arthropoda</taxon>
        <taxon>Chelicerata</taxon>
        <taxon>Arachnida</taxon>
        <taxon>Acari</taxon>
        <taxon>Parasitiformes</taxon>
        <taxon>Ixodida</taxon>
        <taxon>Ixodoidea</taxon>
        <taxon>Ixodidae</taxon>
        <taxon>Amblyomminae</taxon>
        <taxon>Amblyomma</taxon>
    </lineage>
</organism>
<dbReference type="GO" id="GO:0005840">
    <property type="term" value="C:ribosome"/>
    <property type="evidence" value="ECO:0007669"/>
    <property type="project" value="UniProtKB-KW"/>
</dbReference>
<protein>
    <submittedName>
        <fullName evidence="1">Putative mitochondrial ribosomal protein s34</fullName>
    </submittedName>
</protein>
<dbReference type="PANTHER" id="PTHR28589:SF1">
    <property type="entry name" value="SMALL RIBOSOMAL SUBUNIT PROTEIN MS34"/>
    <property type="match status" value="1"/>
</dbReference>
<dbReference type="EMBL" id="GBBK01001188">
    <property type="protein sequence ID" value="JAC23294.1"/>
    <property type="molecule type" value="mRNA"/>
</dbReference>
<dbReference type="GO" id="GO:0003735">
    <property type="term" value="F:structural constituent of ribosome"/>
    <property type="evidence" value="ECO:0007669"/>
    <property type="project" value="InterPro"/>
</dbReference>
<evidence type="ECO:0000313" key="1">
    <source>
        <dbReference type="EMBL" id="JAC23294.1"/>
    </source>
</evidence>
<keyword evidence="1" id="KW-0689">Ribosomal protein</keyword>
<dbReference type="InterPro" id="IPR032053">
    <property type="entry name" value="Ribosomal_mS34"/>
</dbReference>
<accession>A0A023FPR1</accession>
<proteinExistence type="evidence at transcript level"/>
<name>A0A023FPR1_AMBCJ</name>
<dbReference type="PANTHER" id="PTHR28589">
    <property type="entry name" value="28S RIBOSOMAL PROTEIN S34, MITOCHONDRIAL"/>
    <property type="match status" value="1"/>
</dbReference>
<dbReference type="AlphaFoldDB" id="A0A023FPR1"/>
<reference evidence="1" key="1">
    <citation type="submission" date="2014-03" db="EMBL/GenBank/DDBJ databases">
        <title>The sialotranscriptome of Amblyomma triste, Amblyomma parvum and Amblyomma cajennense ticks, uncovered by 454-based RNA-seq.</title>
        <authorList>
            <person name="Garcia G.R."/>
            <person name="Gardinassi L.G."/>
            <person name="Ribeiro J.M."/>
            <person name="Anatriello E."/>
            <person name="Ferreira B.R."/>
            <person name="Moreira H.N."/>
            <person name="Mafra C."/>
            <person name="Olegario M.M."/>
            <person name="Szabo P.J."/>
            <person name="Miranda-Santos I.K."/>
            <person name="Maruyama S.R."/>
        </authorList>
    </citation>
    <scope>NUCLEOTIDE SEQUENCE</scope>
    <source>
        <strain evidence="1">Uberlandia</strain>
        <tissue evidence="1">Salivary glands</tissue>
    </source>
</reference>
<keyword evidence="1" id="KW-0687">Ribonucleoprotein</keyword>
<sequence>MPRIKYIGYPSPYVGKHLMWLLGNLKDFGVGRVVTRTGFERYPEHSYYIIKKVIPYMDDANQYGEVWADTVFRGRRVGVIQLESPQVADYKLVPKSEEGRLLSLPVSDPVPKVLPRHLKMPPLFRIIAERDLKAKKIDAEPKLRAVYSSSYTMTYRIAEEGETPDTELPDIKDYFTDKFRQGVKEI</sequence>